<dbReference type="InterPro" id="IPR023346">
    <property type="entry name" value="Lysozyme-like_dom_sf"/>
</dbReference>
<name>A0A1A7C9I9_9BURK</name>
<proteinExistence type="predicted"/>
<dbReference type="SUPFAM" id="SSF53955">
    <property type="entry name" value="Lysozyme-like"/>
    <property type="match status" value="1"/>
</dbReference>
<dbReference type="InterPro" id="IPR052354">
    <property type="entry name" value="Cell_Wall_Dynamics_Protein"/>
</dbReference>
<dbReference type="EMBL" id="LOCQ01000021">
    <property type="protein sequence ID" value="OBV41674.1"/>
    <property type="molecule type" value="Genomic_DNA"/>
</dbReference>
<accession>A0A1A7C9I9</accession>
<dbReference type="OrthoDB" id="1242806at2"/>
<dbReference type="InterPro" id="IPR000726">
    <property type="entry name" value="Glyco_hydro_19_cat"/>
</dbReference>
<dbReference type="Gene3D" id="1.10.530.10">
    <property type="match status" value="1"/>
</dbReference>
<dbReference type="AlphaFoldDB" id="A0A1A7C9I9"/>
<comment type="caution">
    <text evidence="2">The sequence shown here is derived from an EMBL/GenBank/DDBJ whole genome shotgun (WGS) entry which is preliminary data.</text>
</comment>
<organism evidence="2 3">
    <name type="scientific">Janthinobacterium psychrotolerans</name>
    <dbReference type="NCBI Taxonomy" id="1747903"/>
    <lineage>
        <taxon>Bacteria</taxon>
        <taxon>Pseudomonadati</taxon>
        <taxon>Pseudomonadota</taxon>
        <taxon>Betaproteobacteria</taxon>
        <taxon>Burkholderiales</taxon>
        <taxon>Oxalobacteraceae</taxon>
        <taxon>Janthinobacterium</taxon>
    </lineage>
</organism>
<feature type="domain" description="Glycoside hydrolase family 19 catalytic" evidence="1">
    <location>
        <begin position="97"/>
        <end position="153"/>
    </location>
</feature>
<sequence>MTLDQLIKIMPNARSKAGIFLPALNAAMAEFGINTPARQASFLAQLAHESGQLVYVRELWGPTPSQLRYERDFVAAWPPKVRTDRNQLPFDLGNAQAGDGSRFRGRGLIQVTGRSNYAACGKALGLDLLAQPALLEQTVNACRSAGWFWQSRGLNALADAGDQVVVTRRVNGGTNGLAERLAYFKTAQRVLA</sequence>
<evidence type="ECO:0000313" key="2">
    <source>
        <dbReference type="EMBL" id="OBV41674.1"/>
    </source>
</evidence>
<dbReference type="GO" id="GO:0016998">
    <property type="term" value="P:cell wall macromolecule catabolic process"/>
    <property type="evidence" value="ECO:0007669"/>
    <property type="project" value="InterPro"/>
</dbReference>
<keyword evidence="3" id="KW-1185">Reference proteome</keyword>
<dbReference type="GO" id="GO:0006032">
    <property type="term" value="P:chitin catabolic process"/>
    <property type="evidence" value="ECO:0007669"/>
    <property type="project" value="InterPro"/>
</dbReference>
<dbReference type="PANTHER" id="PTHR34408:SF1">
    <property type="entry name" value="GLYCOSYL HYDROLASE FAMILY 19 DOMAIN-CONTAINING PROTEIN HI_1415"/>
    <property type="match status" value="1"/>
</dbReference>
<dbReference type="Pfam" id="PF00182">
    <property type="entry name" value="Glyco_hydro_19"/>
    <property type="match status" value="1"/>
</dbReference>
<dbReference type="RefSeq" id="WP_065305784.1">
    <property type="nucleotide sequence ID" value="NZ_LOCQ01000021.1"/>
</dbReference>
<dbReference type="Proteomes" id="UP000092713">
    <property type="component" value="Unassembled WGS sequence"/>
</dbReference>
<protein>
    <submittedName>
        <fullName evidence="2">Putative chitinase</fullName>
    </submittedName>
</protein>
<dbReference type="STRING" id="1747903.ASR47_10429"/>
<reference evidence="2 3" key="1">
    <citation type="submission" date="2016-04" db="EMBL/GenBank/DDBJ databases">
        <title>Draft genome sequence of Janthinobacterium psychrotolerans sp. nov., isolated from freshwater sediments in Denmark.</title>
        <authorList>
            <person name="Gong X."/>
            <person name="Skrivergaard S."/>
            <person name="Korsgaard B.S."/>
            <person name="Schreiber L."/>
            <person name="Marshall I.P."/>
            <person name="Finster K."/>
            <person name="Schramm A."/>
        </authorList>
    </citation>
    <scope>NUCLEOTIDE SEQUENCE [LARGE SCALE GENOMIC DNA]</scope>
    <source>
        <strain evidence="2 3">S3-2</strain>
    </source>
</reference>
<evidence type="ECO:0000259" key="1">
    <source>
        <dbReference type="Pfam" id="PF00182"/>
    </source>
</evidence>
<evidence type="ECO:0000313" key="3">
    <source>
        <dbReference type="Proteomes" id="UP000092713"/>
    </source>
</evidence>
<dbReference type="GO" id="GO:0004568">
    <property type="term" value="F:chitinase activity"/>
    <property type="evidence" value="ECO:0007669"/>
    <property type="project" value="InterPro"/>
</dbReference>
<gene>
    <name evidence="2" type="ORF">ASR47_10429</name>
</gene>
<dbReference type="PANTHER" id="PTHR34408">
    <property type="entry name" value="FAMILY PROTEIN, PUTATIVE-RELATED"/>
    <property type="match status" value="1"/>
</dbReference>